<keyword evidence="1" id="KW-0175">Coiled coil</keyword>
<sequence>MEWTVRRKWHPFARLRDPLPISSSYGAEELWHLTHGMRQFILIESARDVQRLQKLEDELAIARRKIDSIDHHLYTHDLQLRRGRDAQVVPLPPGGGARTRQHRSGPRARGGSTSRRGRGTGDDS</sequence>
<evidence type="ECO:0000313" key="4">
    <source>
        <dbReference type="Proteomes" id="UP000541444"/>
    </source>
</evidence>
<evidence type="ECO:0000256" key="2">
    <source>
        <dbReference type="SAM" id="MobiDB-lite"/>
    </source>
</evidence>
<feature type="coiled-coil region" evidence="1">
    <location>
        <begin position="45"/>
        <end position="72"/>
    </location>
</feature>
<name>A0A7J7KZ24_9MAGN</name>
<proteinExistence type="predicted"/>
<protein>
    <submittedName>
        <fullName evidence="3">Uncharacterized protein</fullName>
    </submittedName>
</protein>
<evidence type="ECO:0000313" key="3">
    <source>
        <dbReference type="EMBL" id="KAF6135616.1"/>
    </source>
</evidence>
<dbReference type="AlphaFoldDB" id="A0A7J7KZ24"/>
<organism evidence="3 4">
    <name type="scientific">Kingdonia uniflora</name>
    <dbReference type="NCBI Taxonomy" id="39325"/>
    <lineage>
        <taxon>Eukaryota</taxon>
        <taxon>Viridiplantae</taxon>
        <taxon>Streptophyta</taxon>
        <taxon>Embryophyta</taxon>
        <taxon>Tracheophyta</taxon>
        <taxon>Spermatophyta</taxon>
        <taxon>Magnoliopsida</taxon>
        <taxon>Ranunculales</taxon>
        <taxon>Circaeasteraceae</taxon>
        <taxon>Kingdonia</taxon>
    </lineage>
</organism>
<keyword evidence="4" id="KW-1185">Reference proteome</keyword>
<feature type="region of interest" description="Disordered" evidence="2">
    <location>
        <begin position="84"/>
        <end position="124"/>
    </location>
</feature>
<evidence type="ECO:0000256" key="1">
    <source>
        <dbReference type="SAM" id="Coils"/>
    </source>
</evidence>
<reference evidence="3 4" key="1">
    <citation type="journal article" date="2020" name="IScience">
        <title>Genome Sequencing of the Endangered Kingdonia uniflora (Circaeasteraceae, Ranunculales) Reveals Potential Mechanisms of Evolutionary Specialization.</title>
        <authorList>
            <person name="Sun Y."/>
            <person name="Deng T."/>
            <person name="Zhang A."/>
            <person name="Moore M.J."/>
            <person name="Landis J.B."/>
            <person name="Lin N."/>
            <person name="Zhang H."/>
            <person name="Zhang X."/>
            <person name="Huang J."/>
            <person name="Zhang X."/>
            <person name="Sun H."/>
            <person name="Wang H."/>
        </authorList>
    </citation>
    <scope>NUCLEOTIDE SEQUENCE [LARGE SCALE GENOMIC DNA]</scope>
    <source>
        <strain evidence="3">TB1705</strain>
        <tissue evidence="3">Leaf</tissue>
    </source>
</reference>
<dbReference type="EMBL" id="JACGCM010002781">
    <property type="protein sequence ID" value="KAF6135616.1"/>
    <property type="molecule type" value="Genomic_DNA"/>
</dbReference>
<gene>
    <name evidence="3" type="ORF">GIB67_028187</name>
</gene>
<accession>A0A7J7KZ24</accession>
<dbReference type="Proteomes" id="UP000541444">
    <property type="component" value="Unassembled WGS sequence"/>
</dbReference>
<comment type="caution">
    <text evidence="3">The sequence shown here is derived from an EMBL/GenBank/DDBJ whole genome shotgun (WGS) entry which is preliminary data.</text>
</comment>